<dbReference type="AlphaFoldDB" id="Q2LWY5"/>
<dbReference type="GO" id="GO:0005975">
    <property type="term" value="P:carbohydrate metabolic process"/>
    <property type="evidence" value="ECO:0007669"/>
    <property type="project" value="InterPro"/>
</dbReference>
<dbReference type="Pfam" id="PF00343">
    <property type="entry name" value="Phosphorylase"/>
    <property type="match status" value="1"/>
</dbReference>
<dbReference type="Gene3D" id="3.40.50.2000">
    <property type="entry name" value="Glycogen Phosphorylase B"/>
    <property type="match status" value="3"/>
</dbReference>
<evidence type="ECO:0000256" key="2">
    <source>
        <dbReference type="ARBA" id="ARBA00001933"/>
    </source>
</evidence>
<comment type="function">
    <text evidence="10">Phosphorylase is an important allosteric enzyme in carbohydrate metabolism. Enzymes from different sources differ in their regulatory mechanisms and in their natural substrates. However, all known phosphorylases share catalytic and structural properties.</text>
</comment>
<dbReference type="Proteomes" id="UP000001933">
    <property type="component" value="Chromosome"/>
</dbReference>
<evidence type="ECO:0000256" key="11">
    <source>
        <dbReference type="PIRSR" id="PIRSR000460-1"/>
    </source>
</evidence>
<dbReference type="InterPro" id="IPR052182">
    <property type="entry name" value="Glycogen/Maltodextrin_Phosph"/>
</dbReference>
<dbReference type="KEGG" id="sat:SYN_00298"/>
<dbReference type="NCBIfam" id="TIGR02094">
    <property type="entry name" value="more_P_ylases"/>
    <property type="match status" value="1"/>
</dbReference>
<dbReference type="GO" id="GO:0030170">
    <property type="term" value="F:pyridoxal phosphate binding"/>
    <property type="evidence" value="ECO:0007669"/>
    <property type="project" value="InterPro"/>
</dbReference>
<dbReference type="EMBL" id="CP000252">
    <property type="protein sequence ID" value="ABC78591.1"/>
    <property type="molecule type" value="Genomic_DNA"/>
</dbReference>
<evidence type="ECO:0000313" key="13">
    <source>
        <dbReference type="EMBL" id="ABC78591.1"/>
    </source>
</evidence>
<dbReference type="RefSeq" id="WP_011418610.1">
    <property type="nucleotide sequence ID" value="NC_007759.1"/>
</dbReference>
<feature type="domain" description="DUF3417" evidence="12">
    <location>
        <begin position="12"/>
        <end position="121"/>
    </location>
</feature>
<dbReference type="PROSITE" id="PS00102">
    <property type="entry name" value="PHOSPHORYLASE"/>
    <property type="match status" value="1"/>
</dbReference>
<dbReference type="eggNOG" id="COG0058">
    <property type="taxonomic scope" value="Bacteria"/>
</dbReference>
<dbReference type="HOGENOM" id="CLU_015112_0_0_7"/>
<keyword evidence="14" id="KW-1185">Reference proteome</keyword>
<dbReference type="STRING" id="56780.SYN_00298"/>
<evidence type="ECO:0000256" key="7">
    <source>
        <dbReference type="ARBA" id="ARBA00022679"/>
    </source>
</evidence>
<keyword evidence="8 11" id="KW-0663">Pyridoxal phosphate</keyword>
<accession>Q2LWY5</accession>
<sequence>MITIREDVFPNLPERLKGLEEMANNMWWSWHPAARNLYKALNRIAWKESGHNPVRMLREFPRSLCETAMRNPEYLALYDRVLDQFHREKDSEDHCFSENFSGLCGEAVAFFSAEYALHHSLPFYAGGLGFLAGDYLKECSDLKVPLVAIGFMYPEGYVHQRIREDGWQESMDEVLDRDAASISRVLKNSGEQLVVRIPFMDPPIYVAVWKVAVGRIPLYLMDTDIEINDPWNRKISCRLYIGGLEERLRQEIVLGIGGAEVLNTLGIHQTVVHLNEGHPAFALLELIRQRMERGMTQEEAFRSVRSTSIFTTHTPVPAGHDVFPFHLMEKYFSRYWPALGMDHDSFMRLGMHPEQPAEGFNMTVLALRLTDFHNAVSRRHGEVTRRMWQSLWPELPVEQAPIDHITNGIHVPTWIEPKMELLFNRYLGKDWLAEHDQEEVWKKIADIPDSELWQTHYWLKVKLINTIREQIRRRWVRDRIHSSLVLAGGTLLDPYVLTLGFARRFATYKRADLIFHSLERLKKTLGNRWRPVQIIFAGKAHPDDDAGKQVLQRIFNAARDPELYGRIAFVEDYGEQTAQYMVHGVDVWLNNPLPPMEASGTSGMKAALNGVPHLSIPDGWWLEGWNGHNGWTFGKEEMEGSRDQADAEDFYRILEETIVPLFYMTDAAGTPKDWVRVMKESIRSNAPRFSTRRMVKEYRDKFYRKALKNV</sequence>
<evidence type="ECO:0000256" key="9">
    <source>
        <dbReference type="ARBA" id="ARBA00023277"/>
    </source>
</evidence>
<keyword evidence="9" id="KW-0119">Carbohydrate metabolism</keyword>
<dbReference type="PIRSF" id="PIRSF000460">
    <property type="entry name" value="Pprylas_GlgP"/>
    <property type="match status" value="1"/>
</dbReference>
<evidence type="ECO:0000256" key="3">
    <source>
        <dbReference type="ARBA" id="ARBA00006047"/>
    </source>
</evidence>
<evidence type="ECO:0000256" key="10">
    <source>
        <dbReference type="ARBA" id="ARBA00025174"/>
    </source>
</evidence>
<comment type="cofactor">
    <cofactor evidence="2">
        <name>pyridoxal 5'-phosphate</name>
        <dbReference type="ChEBI" id="CHEBI:597326"/>
    </cofactor>
</comment>
<keyword evidence="6 13" id="KW-0328">Glycosyltransferase</keyword>
<dbReference type="InterPro" id="IPR011834">
    <property type="entry name" value="Agluc_phsphrylas"/>
</dbReference>
<keyword evidence="7 13" id="KW-0808">Transferase</keyword>
<dbReference type="OrthoDB" id="7229284at2"/>
<evidence type="ECO:0000256" key="6">
    <source>
        <dbReference type="ARBA" id="ARBA00022676"/>
    </source>
</evidence>
<reference evidence="13 14" key="1">
    <citation type="journal article" date="2007" name="Proc. Natl. Acad. Sci. U.S.A.">
        <title>The genome of Syntrophus aciditrophicus: life at the thermodynamic limit of microbial growth.</title>
        <authorList>
            <person name="McInerney M.J."/>
            <person name="Rohlin L."/>
            <person name="Mouttaki H."/>
            <person name="Kim U."/>
            <person name="Krupp R.S."/>
            <person name="Rios-Hernandez L."/>
            <person name="Sieber J."/>
            <person name="Struchtemeyer C.G."/>
            <person name="Bhattacharyya A."/>
            <person name="Campbell J.W."/>
            <person name="Gunsalus R.P."/>
        </authorList>
    </citation>
    <scope>NUCLEOTIDE SEQUENCE [LARGE SCALE GENOMIC DNA]</scope>
    <source>
        <strain evidence="13 14">SB</strain>
    </source>
</reference>
<dbReference type="InterPro" id="IPR035090">
    <property type="entry name" value="Pyridoxal_P_attach_site"/>
</dbReference>
<evidence type="ECO:0000313" key="14">
    <source>
        <dbReference type="Proteomes" id="UP000001933"/>
    </source>
</evidence>
<dbReference type="InterPro" id="IPR000811">
    <property type="entry name" value="Glyco_trans_35"/>
</dbReference>
<gene>
    <name evidence="13" type="ORF">SYN_00298</name>
</gene>
<evidence type="ECO:0000256" key="8">
    <source>
        <dbReference type="ARBA" id="ARBA00022898"/>
    </source>
</evidence>
<name>Q2LWY5_SYNAS</name>
<dbReference type="PANTHER" id="PTHR42655:SF1">
    <property type="entry name" value="GLYCOGEN PHOSPHORYLASE"/>
    <property type="match status" value="1"/>
</dbReference>
<dbReference type="EC" id="2.4.1.1" evidence="4"/>
<keyword evidence="5" id="KW-0021">Allosteric enzyme</keyword>
<dbReference type="CAZy" id="GT35">
    <property type="family name" value="Glycosyltransferase Family 35"/>
</dbReference>
<dbReference type="PANTHER" id="PTHR42655">
    <property type="entry name" value="GLYCOGEN PHOSPHORYLASE"/>
    <property type="match status" value="1"/>
</dbReference>
<evidence type="ECO:0000256" key="5">
    <source>
        <dbReference type="ARBA" id="ARBA00022533"/>
    </source>
</evidence>
<protein>
    <recommendedName>
        <fullName evidence="4">glycogen phosphorylase</fullName>
        <ecNumber evidence="4">2.4.1.1</ecNumber>
    </recommendedName>
</protein>
<feature type="modified residue" description="N6-(pyridoxal phosphate)lysine" evidence="11">
    <location>
        <position position="605"/>
    </location>
</feature>
<organism evidence="13 14">
    <name type="scientific">Syntrophus aciditrophicus (strain SB)</name>
    <dbReference type="NCBI Taxonomy" id="56780"/>
    <lineage>
        <taxon>Bacteria</taxon>
        <taxon>Pseudomonadati</taxon>
        <taxon>Thermodesulfobacteriota</taxon>
        <taxon>Syntrophia</taxon>
        <taxon>Syntrophales</taxon>
        <taxon>Syntrophaceae</taxon>
        <taxon>Syntrophus</taxon>
    </lineage>
</organism>
<comment type="similarity">
    <text evidence="3">Belongs to the glycogen phosphorylase family.</text>
</comment>
<comment type="catalytic activity">
    <reaction evidence="1">
        <text>[(1-&gt;4)-alpha-D-glucosyl](n) + phosphate = [(1-&gt;4)-alpha-D-glucosyl](n-1) + alpha-D-glucose 1-phosphate</text>
        <dbReference type="Rhea" id="RHEA:41732"/>
        <dbReference type="Rhea" id="RHEA-COMP:9584"/>
        <dbReference type="Rhea" id="RHEA-COMP:9586"/>
        <dbReference type="ChEBI" id="CHEBI:15444"/>
        <dbReference type="ChEBI" id="CHEBI:43474"/>
        <dbReference type="ChEBI" id="CHEBI:58601"/>
        <dbReference type="EC" id="2.4.1.1"/>
    </reaction>
</comment>
<proteinExistence type="inferred from homology"/>
<evidence type="ECO:0000256" key="4">
    <source>
        <dbReference type="ARBA" id="ARBA00012591"/>
    </source>
</evidence>
<evidence type="ECO:0000256" key="1">
    <source>
        <dbReference type="ARBA" id="ARBA00001275"/>
    </source>
</evidence>
<dbReference type="InterPro" id="IPR024517">
    <property type="entry name" value="Glycogen_phosphorylase_DUF3417"/>
</dbReference>
<dbReference type="Pfam" id="PF11897">
    <property type="entry name" value="DUF3417"/>
    <property type="match status" value="1"/>
</dbReference>
<evidence type="ECO:0000259" key="12">
    <source>
        <dbReference type="Pfam" id="PF11897"/>
    </source>
</evidence>
<dbReference type="GO" id="GO:0008184">
    <property type="term" value="F:glycogen phosphorylase activity"/>
    <property type="evidence" value="ECO:0007669"/>
    <property type="project" value="InterPro"/>
</dbReference>
<dbReference type="InParanoid" id="Q2LWY5"/>
<dbReference type="SUPFAM" id="SSF53756">
    <property type="entry name" value="UDP-Glycosyltransferase/glycogen phosphorylase"/>
    <property type="match status" value="1"/>
</dbReference>